<dbReference type="InterPro" id="IPR011990">
    <property type="entry name" value="TPR-like_helical_dom_sf"/>
</dbReference>
<dbReference type="SUPFAM" id="SSF81383">
    <property type="entry name" value="F-box domain"/>
    <property type="match status" value="1"/>
</dbReference>
<dbReference type="Gene3D" id="1.20.1280.50">
    <property type="match status" value="1"/>
</dbReference>
<reference evidence="2" key="2">
    <citation type="submission" date="2023-02" db="EMBL/GenBank/DDBJ databases">
        <authorList>
            <consortium name="DOE Joint Genome Institute"/>
            <person name="Mondo S.J."/>
            <person name="Chang Y."/>
            <person name="Wang Y."/>
            <person name="Ahrendt S."/>
            <person name="Andreopoulos W."/>
            <person name="Barry K."/>
            <person name="Beard J."/>
            <person name="Benny G.L."/>
            <person name="Blankenship S."/>
            <person name="Bonito G."/>
            <person name="Cuomo C."/>
            <person name="Desiro A."/>
            <person name="Gervers K.A."/>
            <person name="Hundley H."/>
            <person name="Kuo A."/>
            <person name="LaButti K."/>
            <person name="Lang B.F."/>
            <person name="Lipzen A."/>
            <person name="O'Donnell K."/>
            <person name="Pangilinan J."/>
            <person name="Reynolds N."/>
            <person name="Sandor L."/>
            <person name="Smith M.W."/>
            <person name="Tsang A."/>
            <person name="Grigoriev I.V."/>
            <person name="Stajich J.E."/>
            <person name="Spatafora J.W."/>
        </authorList>
    </citation>
    <scope>NUCLEOTIDE SEQUENCE</scope>
    <source>
        <strain evidence="2">RSA 2281</strain>
    </source>
</reference>
<feature type="domain" description="F-box" evidence="1">
    <location>
        <begin position="198"/>
        <end position="242"/>
    </location>
</feature>
<gene>
    <name evidence="2" type="ORF">BDA99DRAFT_103019</name>
</gene>
<sequence length="321" mass="37966">MQLGHKTLFFLLSPRFFLQVTRHFFFPIMTTTIATAQFQTSPFAVLYEDPYIHLQSTHLDLTDTQNAFDQGKRAYEAQDYTRAIEFYTKSLKALHRDLQSIVLLHRAVAYEKSQKYQEALDDCTQVEDNDHKQQLSSRPDTYWVKANVFLRQNKPQQVTYTYKKGADTISKQIFPEQKKLLMKQYDHWMKAMGGENQKMLLQQLPYEVLSKILSLLPLQTLGQWALTCRFWYKFILQEWEEVGSCVDVSSDHHELSKYNYRYLTQFLRHIQPTHVKTVKLDIDTLFGTETMLQHLIQNNWNKVEILGKYSRIKGKRGDETD</sequence>
<reference evidence="2" key="1">
    <citation type="journal article" date="2022" name="IScience">
        <title>Evolution of zygomycete secretomes and the origins of terrestrial fungal ecologies.</title>
        <authorList>
            <person name="Chang Y."/>
            <person name="Wang Y."/>
            <person name="Mondo S."/>
            <person name="Ahrendt S."/>
            <person name="Andreopoulos W."/>
            <person name="Barry K."/>
            <person name="Beard J."/>
            <person name="Benny G.L."/>
            <person name="Blankenship S."/>
            <person name="Bonito G."/>
            <person name="Cuomo C."/>
            <person name="Desiro A."/>
            <person name="Gervers K.A."/>
            <person name="Hundley H."/>
            <person name="Kuo A."/>
            <person name="LaButti K."/>
            <person name="Lang B.F."/>
            <person name="Lipzen A."/>
            <person name="O'Donnell K."/>
            <person name="Pangilinan J."/>
            <person name="Reynolds N."/>
            <person name="Sandor L."/>
            <person name="Smith M.E."/>
            <person name="Tsang A."/>
            <person name="Grigoriev I.V."/>
            <person name="Stajich J.E."/>
            <person name="Spatafora J.W."/>
        </authorList>
    </citation>
    <scope>NUCLEOTIDE SEQUENCE</scope>
    <source>
        <strain evidence="2">RSA 2281</strain>
    </source>
</reference>
<accession>A0AAD5K7C5</accession>
<dbReference type="Proteomes" id="UP001209540">
    <property type="component" value="Unassembled WGS sequence"/>
</dbReference>
<evidence type="ECO:0000313" key="2">
    <source>
        <dbReference type="EMBL" id="KAI9258857.1"/>
    </source>
</evidence>
<name>A0AAD5K7C5_9FUNG</name>
<dbReference type="InterPro" id="IPR036047">
    <property type="entry name" value="F-box-like_dom_sf"/>
</dbReference>
<comment type="caution">
    <text evidence="2">The sequence shown here is derived from an EMBL/GenBank/DDBJ whole genome shotgun (WGS) entry which is preliminary data.</text>
</comment>
<dbReference type="AlphaFoldDB" id="A0AAD5K7C5"/>
<evidence type="ECO:0000313" key="3">
    <source>
        <dbReference type="Proteomes" id="UP001209540"/>
    </source>
</evidence>
<evidence type="ECO:0000259" key="1">
    <source>
        <dbReference type="PROSITE" id="PS50181"/>
    </source>
</evidence>
<dbReference type="PROSITE" id="PS50181">
    <property type="entry name" value="FBOX"/>
    <property type="match status" value="1"/>
</dbReference>
<dbReference type="Pfam" id="PF12937">
    <property type="entry name" value="F-box-like"/>
    <property type="match status" value="1"/>
</dbReference>
<dbReference type="EMBL" id="JAIXMP010000018">
    <property type="protein sequence ID" value="KAI9258857.1"/>
    <property type="molecule type" value="Genomic_DNA"/>
</dbReference>
<organism evidence="2 3">
    <name type="scientific">Phascolomyces articulosus</name>
    <dbReference type="NCBI Taxonomy" id="60185"/>
    <lineage>
        <taxon>Eukaryota</taxon>
        <taxon>Fungi</taxon>
        <taxon>Fungi incertae sedis</taxon>
        <taxon>Mucoromycota</taxon>
        <taxon>Mucoromycotina</taxon>
        <taxon>Mucoromycetes</taxon>
        <taxon>Mucorales</taxon>
        <taxon>Lichtheimiaceae</taxon>
        <taxon>Phascolomyces</taxon>
    </lineage>
</organism>
<protein>
    <recommendedName>
        <fullName evidence="1">F-box domain-containing protein</fullName>
    </recommendedName>
</protein>
<dbReference type="InterPro" id="IPR001810">
    <property type="entry name" value="F-box_dom"/>
</dbReference>
<dbReference type="CDD" id="cd09917">
    <property type="entry name" value="F-box_SF"/>
    <property type="match status" value="1"/>
</dbReference>
<keyword evidence="3" id="KW-1185">Reference proteome</keyword>
<proteinExistence type="predicted"/>
<dbReference type="SUPFAM" id="SSF48452">
    <property type="entry name" value="TPR-like"/>
    <property type="match status" value="1"/>
</dbReference>
<dbReference type="Gene3D" id="1.25.40.10">
    <property type="entry name" value="Tetratricopeptide repeat domain"/>
    <property type="match status" value="1"/>
</dbReference>